<feature type="transmembrane region" description="Helical" evidence="2">
    <location>
        <begin position="56"/>
        <end position="84"/>
    </location>
</feature>
<proteinExistence type="predicted"/>
<feature type="region of interest" description="Disordered" evidence="1">
    <location>
        <begin position="94"/>
        <end position="127"/>
    </location>
</feature>
<dbReference type="AlphaFoldDB" id="A0A9P7KWD3"/>
<keyword evidence="2" id="KW-0812">Transmembrane</keyword>
<keyword evidence="4" id="KW-1185">Reference proteome</keyword>
<reference evidence="3" key="1">
    <citation type="submission" date="2021-04" db="EMBL/GenBank/DDBJ databases">
        <title>Draft genome of Fusarium avenaceum strain F156N33, isolated from an atmospheric sample in Virginia.</title>
        <authorList>
            <person name="Yang S."/>
            <person name="Vinatzer B.A."/>
            <person name="Coleman J."/>
        </authorList>
    </citation>
    <scope>NUCLEOTIDE SEQUENCE</scope>
    <source>
        <strain evidence="3">F156N33</strain>
    </source>
</reference>
<name>A0A9P7KWD3_9HYPO</name>
<sequence>MAHVRAHEGLEVYSVDNAANAPELNPHALPYQGYKDPISGYTHVVEPQKGPFGLSLWSLCTIVAVITALIVGAGVGGGLGAALAECKSSNEHNSSPAQAVSSACPTNTASESKETSSPKFYKPESPDKVANLTLPDACSKEDGRDDYTTTNGYVFTFTCGWDFPGNDIAPLIAYTAYDCMSACAMYTEVNSGRENVTLCDSIAFIQEMSTAIEAHGANCWLKGGTRDRFPKNERLPQFLYAKRNT</sequence>
<evidence type="ECO:0000256" key="2">
    <source>
        <dbReference type="SAM" id="Phobius"/>
    </source>
</evidence>
<feature type="compositionally biased region" description="Basic and acidic residues" evidence="1">
    <location>
        <begin position="111"/>
        <end position="127"/>
    </location>
</feature>
<comment type="caution">
    <text evidence="3">The sequence shown here is derived from an EMBL/GenBank/DDBJ whole genome shotgun (WGS) entry which is preliminary data.</text>
</comment>
<dbReference type="EMBL" id="JAGPUO010000002">
    <property type="protein sequence ID" value="KAG5664873.1"/>
    <property type="molecule type" value="Genomic_DNA"/>
</dbReference>
<evidence type="ECO:0000313" key="4">
    <source>
        <dbReference type="Proteomes" id="UP000782241"/>
    </source>
</evidence>
<organism evidence="3 4">
    <name type="scientific">Fusarium avenaceum</name>
    <dbReference type="NCBI Taxonomy" id="40199"/>
    <lineage>
        <taxon>Eukaryota</taxon>
        <taxon>Fungi</taxon>
        <taxon>Dikarya</taxon>
        <taxon>Ascomycota</taxon>
        <taxon>Pezizomycotina</taxon>
        <taxon>Sordariomycetes</taxon>
        <taxon>Hypocreomycetidae</taxon>
        <taxon>Hypocreales</taxon>
        <taxon>Nectriaceae</taxon>
        <taxon>Fusarium</taxon>
        <taxon>Fusarium tricinctum species complex</taxon>
    </lineage>
</organism>
<gene>
    <name evidence="3" type="ORF">KAF25_008607</name>
</gene>
<accession>A0A9P7KWD3</accession>
<evidence type="ECO:0000313" key="3">
    <source>
        <dbReference type="EMBL" id="KAG5664873.1"/>
    </source>
</evidence>
<feature type="compositionally biased region" description="Polar residues" evidence="1">
    <location>
        <begin position="94"/>
        <end position="110"/>
    </location>
</feature>
<protein>
    <recommendedName>
        <fullName evidence="5">Apple domain-containing protein</fullName>
    </recommendedName>
</protein>
<evidence type="ECO:0008006" key="5">
    <source>
        <dbReference type="Google" id="ProtNLM"/>
    </source>
</evidence>
<keyword evidence="2" id="KW-0472">Membrane</keyword>
<dbReference type="Proteomes" id="UP000782241">
    <property type="component" value="Unassembled WGS sequence"/>
</dbReference>
<evidence type="ECO:0000256" key="1">
    <source>
        <dbReference type="SAM" id="MobiDB-lite"/>
    </source>
</evidence>
<keyword evidence="2" id="KW-1133">Transmembrane helix</keyword>